<keyword evidence="3" id="KW-1185">Reference proteome</keyword>
<feature type="transmembrane region" description="Helical" evidence="1">
    <location>
        <begin position="23"/>
        <end position="43"/>
    </location>
</feature>
<evidence type="ECO:0000256" key="1">
    <source>
        <dbReference type="SAM" id="Phobius"/>
    </source>
</evidence>
<dbReference type="EnsemblMetazoa" id="GPPI035649-RA">
    <property type="protein sequence ID" value="GPPI035649-PA"/>
    <property type="gene ID" value="GPPI035649"/>
</dbReference>
<reference evidence="2" key="2">
    <citation type="submission" date="2020-05" db="UniProtKB">
        <authorList>
            <consortium name="EnsemblMetazoa"/>
        </authorList>
    </citation>
    <scope>IDENTIFICATION</scope>
    <source>
        <strain evidence="2">IAEA</strain>
    </source>
</reference>
<keyword evidence="1" id="KW-1133">Transmembrane helix</keyword>
<dbReference type="VEuPathDB" id="VectorBase:GPPI035649"/>
<proteinExistence type="predicted"/>
<organism evidence="2 3">
    <name type="scientific">Glossina palpalis gambiensis</name>
    <dbReference type="NCBI Taxonomy" id="67801"/>
    <lineage>
        <taxon>Eukaryota</taxon>
        <taxon>Metazoa</taxon>
        <taxon>Ecdysozoa</taxon>
        <taxon>Arthropoda</taxon>
        <taxon>Hexapoda</taxon>
        <taxon>Insecta</taxon>
        <taxon>Pterygota</taxon>
        <taxon>Neoptera</taxon>
        <taxon>Endopterygota</taxon>
        <taxon>Diptera</taxon>
        <taxon>Brachycera</taxon>
        <taxon>Muscomorpha</taxon>
        <taxon>Hippoboscoidea</taxon>
        <taxon>Glossinidae</taxon>
        <taxon>Glossina</taxon>
    </lineage>
</organism>
<evidence type="ECO:0000313" key="2">
    <source>
        <dbReference type="EnsemblMetazoa" id="GPPI035649-PA"/>
    </source>
</evidence>
<protein>
    <submittedName>
        <fullName evidence="2">Uncharacterized protein</fullName>
    </submittedName>
</protein>
<evidence type="ECO:0000313" key="3">
    <source>
        <dbReference type="Proteomes" id="UP000092460"/>
    </source>
</evidence>
<dbReference type="Proteomes" id="UP000092460">
    <property type="component" value="Unassembled WGS sequence"/>
</dbReference>
<keyword evidence="1" id="KW-0472">Membrane</keyword>
<name>A0A1B0BNI8_9MUSC</name>
<reference evidence="3" key="1">
    <citation type="submission" date="2015-01" db="EMBL/GenBank/DDBJ databases">
        <authorList>
            <person name="Aksoy S."/>
            <person name="Warren W."/>
            <person name="Wilson R.K."/>
        </authorList>
    </citation>
    <scope>NUCLEOTIDE SEQUENCE [LARGE SCALE GENOMIC DNA]</scope>
    <source>
        <strain evidence="3">IAEA</strain>
    </source>
</reference>
<accession>A0A1B0BNI8</accession>
<dbReference type="AlphaFoldDB" id="A0A1B0BNI8"/>
<keyword evidence="1" id="KW-0812">Transmembrane</keyword>
<dbReference type="EMBL" id="JXJN01017411">
    <property type="status" value="NOT_ANNOTATED_CDS"/>
    <property type="molecule type" value="Genomic_DNA"/>
</dbReference>
<sequence>MKEISIVLKMLDHGKWITVSRNAAHSFIISSYFLLLSASNYVIQPKWHYASMFNGTSINGWVNRKRRN</sequence>